<sequence>MSNLFFTQSNERIEIPANEEFMVALELEVPRGYKNQIDKIDTFFELQILQIKSHSLLLENEPCKVDINYQVFSNDLEVTPVLSSTLNGERVTLLTLTIPNCFNINLFKIDAFFELSFFIEDNTNPDEAVLFIVDVDYQLFDGIGENAKELTPLLAETISGTASFSEQFKIDFESNTMPNLTIVAESLTNNTLYLVANLKQIEGEVFIPFIRFHSMNAVAFPKTTCR</sequence>
<evidence type="ECO:0000313" key="2">
    <source>
        <dbReference type="Proteomes" id="UP001231941"/>
    </source>
</evidence>
<name>A0ABT9IZM9_9BACL</name>
<keyword evidence="2" id="KW-1185">Reference proteome</keyword>
<evidence type="ECO:0000313" key="1">
    <source>
        <dbReference type="EMBL" id="MDP5274230.1"/>
    </source>
</evidence>
<gene>
    <name evidence="1" type="ORF">Q5Y73_08930</name>
</gene>
<protein>
    <submittedName>
        <fullName evidence="1">Uncharacterized protein</fullName>
    </submittedName>
</protein>
<dbReference type="EMBL" id="JAVAMP010000002">
    <property type="protein sequence ID" value="MDP5274230.1"/>
    <property type="molecule type" value="Genomic_DNA"/>
</dbReference>
<proteinExistence type="predicted"/>
<dbReference type="Proteomes" id="UP001231941">
    <property type="component" value="Unassembled WGS sequence"/>
</dbReference>
<dbReference type="RefSeq" id="WP_305991515.1">
    <property type="nucleotide sequence ID" value="NZ_JAVAMP010000002.1"/>
</dbReference>
<reference evidence="1 2" key="1">
    <citation type="submission" date="2023-08" db="EMBL/GenBank/DDBJ databases">
        <authorList>
            <person name="Park J.-S."/>
        </authorList>
    </citation>
    <scope>NUCLEOTIDE SEQUENCE [LARGE SCALE GENOMIC DNA]</scope>
    <source>
        <strain evidence="1 2">2205SS18-9</strain>
    </source>
</reference>
<organism evidence="1 2">
    <name type="scientific">Chengkuizengella axinellae</name>
    <dbReference type="NCBI Taxonomy" id="3064388"/>
    <lineage>
        <taxon>Bacteria</taxon>
        <taxon>Bacillati</taxon>
        <taxon>Bacillota</taxon>
        <taxon>Bacilli</taxon>
        <taxon>Bacillales</taxon>
        <taxon>Paenibacillaceae</taxon>
        <taxon>Chengkuizengella</taxon>
    </lineage>
</organism>
<comment type="caution">
    <text evidence="1">The sequence shown here is derived from an EMBL/GenBank/DDBJ whole genome shotgun (WGS) entry which is preliminary data.</text>
</comment>
<accession>A0ABT9IZM9</accession>